<gene>
    <name evidence="1" type="ORF">N7468_001801</name>
</gene>
<reference evidence="1" key="2">
    <citation type="journal article" date="2023" name="IMA Fungus">
        <title>Comparative genomic study of the Penicillium genus elucidates a diverse pangenome and 15 lateral gene transfer events.</title>
        <authorList>
            <person name="Petersen C."/>
            <person name="Sorensen T."/>
            <person name="Nielsen M.R."/>
            <person name="Sondergaard T.E."/>
            <person name="Sorensen J.L."/>
            <person name="Fitzpatrick D.A."/>
            <person name="Frisvad J.C."/>
            <person name="Nielsen K.L."/>
        </authorList>
    </citation>
    <scope>NUCLEOTIDE SEQUENCE</scope>
    <source>
        <strain evidence="1">IBT 19713</strain>
    </source>
</reference>
<comment type="caution">
    <text evidence="1">The sequence shown here is derived from an EMBL/GenBank/DDBJ whole genome shotgun (WGS) entry which is preliminary data.</text>
</comment>
<dbReference type="RefSeq" id="XP_058334239.1">
    <property type="nucleotide sequence ID" value="XM_058471098.1"/>
</dbReference>
<proteinExistence type="predicted"/>
<reference evidence="1" key="1">
    <citation type="submission" date="2022-11" db="EMBL/GenBank/DDBJ databases">
        <authorList>
            <person name="Petersen C."/>
        </authorList>
    </citation>
    <scope>NUCLEOTIDE SEQUENCE</scope>
    <source>
        <strain evidence="1">IBT 19713</strain>
    </source>
</reference>
<accession>A0A9W9TXQ5</accession>
<keyword evidence="2" id="KW-1185">Reference proteome</keyword>
<protein>
    <submittedName>
        <fullName evidence="1">Uncharacterized protein</fullName>
    </submittedName>
</protein>
<organism evidence="1 2">
    <name type="scientific">Penicillium chermesinum</name>
    <dbReference type="NCBI Taxonomy" id="63820"/>
    <lineage>
        <taxon>Eukaryota</taxon>
        <taxon>Fungi</taxon>
        <taxon>Dikarya</taxon>
        <taxon>Ascomycota</taxon>
        <taxon>Pezizomycotina</taxon>
        <taxon>Eurotiomycetes</taxon>
        <taxon>Eurotiomycetidae</taxon>
        <taxon>Eurotiales</taxon>
        <taxon>Aspergillaceae</taxon>
        <taxon>Penicillium</taxon>
    </lineage>
</organism>
<name>A0A9W9TXQ5_9EURO</name>
<dbReference type="EMBL" id="JAPQKS010000002">
    <property type="protein sequence ID" value="KAJ5246818.1"/>
    <property type="molecule type" value="Genomic_DNA"/>
</dbReference>
<dbReference type="GeneID" id="83198401"/>
<evidence type="ECO:0000313" key="2">
    <source>
        <dbReference type="Proteomes" id="UP001150941"/>
    </source>
</evidence>
<sequence length="68" mass="7475">MQAARCTIEVGSKMSCQPTMVSEKPIGSLQVLSIVDPRSWQRFAQGNLYASPKGTRTHPVAWQCAKPN</sequence>
<dbReference type="Proteomes" id="UP001150941">
    <property type="component" value="Unassembled WGS sequence"/>
</dbReference>
<dbReference type="AlphaFoldDB" id="A0A9W9TXQ5"/>
<evidence type="ECO:0000313" key="1">
    <source>
        <dbReference type="EMBL" id="KAJ5246818.1"/>
    </source>
</evidence>